<feature type="region of interest" description="Disordered" evidence="8">
    <location>
        <begin position="1"/>
        <end position="47"/>
    </location>
</feature>
<dbReference type="SUPFAM" id="SSF161098">
    <property type="entry name" value="MetI-like"/>
    <property type="match status" value="1"/>
</dbReference>
<evidence type="ECO:0000313" key="11">
    <source>
        <dbReference type="Proteomes" id="UP000642070"/>
    </source>
</evidence>
<keyword evidence="2 7" id="KW-0813">Transport</keyword>
<evidence type="ECO:0000256" key="4">
    <source>
        <dbReference type="ARBA" id="ARBA00022692"/>
    </source>
</evidence>
<dbReference type="CDD" id="cd06261">
    <property type="entry name" value="TM_PBP2"/>
    <property type="match status" value="1"/>
</dbReference>
<dbReference type="Gene3D" id="1.10.3720.10">
    <property type="entry name" value="MetI-like"/>
    <property type="match status" value="1"/>
</dbReference>
<evidence type="ECO:0000256" key="1">
    <source>
        <dbReference type="ARBA" id="ARBA00004651"/>
    </source>
</evidence>
<feature type="compositionally biased region" description="Pro residues" evidence="8">
    <location>
        <begin position="24"/>
        <end position="41"/>
    </location>
</feature>
<dbReference type="PANTHER" id="PTHR43227:SF8">
    <property type="entry name" value="DIACETYLCHITOBIOSE UPTAKE SYSTEM PERMEASE PROTEIN DASB"/>
    <property type="match status" value="1"/>
</dbReference>
<comment type="subcellular location">
    <subcellularLocation>
        <location evidence="1 7">Cell membrane</location>
        <topology evidence="1 7">Multi-pass membrane protein</topology>
    </subcellularLocation>
</comment>
<dbReference type="AlphaFoldDB" id="A0A917TYK5"/>
<organism evidence="10 11">
    <name type="scientific">Dactylosporangium sucinum</name>
    <dbReference type="NCBI Taxonomy" id="1424081"/>
    <lineage>
        <taxon>Bacteria</taxon>
        <taxon>Bacillati</taxon>
        <taxon>Actinomycetota</taxon>
        <taxon>Actinomycetes</taxon>
        <taxon>Micromonosporales</taxon>
        <taxon>Micromonosporaceae</taxon>
        <taxon>Dactylosporangium</taxon>
    </lineage>
</organism>
<keyword evidence="6 7" id="KW-0472">Membrane</keyword>
<feature type="transmembrane region" description="Helical" evidence="7">
    <location>
        <begin position="149"/>
        <end position="169"/>
    </location>
</feature>
<dbReference type="EMBL" id="BMPI01000027">
    <property type="protein sequence ID" value="GGM44750.1"/>
    <property type="molecule type" value="Genomic_DNA"/>
</dbReference>
<evidence type="ECO:0000313" key="10">
    <source>
        <dbReference type="EMBL" id="GGM44750.1"/>
    </source>
</evidence>
<dbReference type="GO" id="GO:0005886">
    <property type="term" value="C:plasma membrane"/>
    <property type="evidence" value="ECO:0007669"/>
    <property type="project" value="UniProtKB-SubCell"/>
</dbReference>
<dbReference type="Pfam" id="PF00528">
    <property type="entry name" value="BPD_transp_1"/>
    <property type="match status" value="1"/>
</dbReference>
<evidence type="ECO:0000256" key="5">
    <source>
        <dbReference type="ARBA" id="ARBA00022989"/>
    </source>
</evidence>
<evidence type="ECO:0000256" key="3">
    <source>
        <dbReference type="ARBA" id="ARBA00022475"/>
    </source>
</evidence>
<evidence type="ECO:0000256" key="7">
    <source>
        <dbReference type="RuleBase" id="RU363032"/>
    </source>
</evidence>
<dbReference type="PANTHER" id="PTHR43227">
    <property type="entry name" value="BLL4140 PROTEIN"/>
    <property type="match status" value="1"/>
</dbReference>
<dbReference type="InterPro" id="IPR035906">
    <property type="entry name" value="MetI-like_sf"/>
</dbReference>
<feature type="transmembrane region" description="Helical" evidence="7">
    <location>
        <begin position="57"/>
        <end position="81"/>
    </location>
</feature>
<dbReference type="InterPro" id="IPR000515">
    <property type="entry name" value="MetI-like"/>
</dbReference>
<sequence length="337" mass="36316">MSTYRSSQTGRLAPSHPVGTSMRPAPPPYTPVHAAAPPPMPKSRRVGRAGRVGRRAAALLVLPYVVLLFVGGLVPVGYAVVKSLQNESETGFGGLSSYQRVVADLRFAETFGNVALTLAIWLPLMLVGVVGLALLVDASSGRFGAAMRFVYYLPGALAGVANFMLWLFLLDPGQSPIKFLWDGFGYRTLNEVAQPGNLPYILAAMLFFQGAGTWVVVLGGGLNSIPDELLEAARLDGAGAWGVAWRVKLPMIRPWLGYLTLLNLAYGFQLFLEPQVLSQVTHGLIAPQWTPNQLSFSYAYQILDTPMAAAMSVILLAITLGVGLLVVRRSGLFDDER</sequence>
<dbReference type="Proteomes" id="UP000642070">
    <property type="component" value="Unassembled WGS sequence"/>
</dbReference>
<feature type="domain" description="ABC transmembrane type-1" evidence="9">
    <location>
        <begin position="110"/>
        <end position="326"/>
    </location>
</feature>
<feature type="compositionally biased region" description="Polar residues" evidence="8">
    <location>
        <begin position="1"/>
        <end position="10"/>
    </location>
</feature>
<protein>
    <submittedName>
        <fullName evidence="10">Sugar ABC transporter permease</fullName>
    </submittedName>
</protein>
<feature type="transmembrane region" description="Helical" evidence="7">
    <location>
        <begin position="255"/>
        <end position="272"/>
    </location>
</feature>
<name>A0A917TYK5_9ACTN</name>
<accession>A0A917TYK5</accession>
<dbReference type="GO" id="GO:0055085">
    <property type="term" value="P:transmembrane transport"/>
    <property type="evidence" value="ECO:0007669"/>
    <property type="project" value="InterPro"/>
</dbReference>
<reference evidence="10" key="2">
    <citation type="submission" date="2020-09" db="EMBL/GenBank/DDBJ databases">
        <authorList>
            <person name="Sun Q."/>
            <person name="Ohkuma M."/>
        </authorList>
    </citation>
    <scope>NUCLEOTIDE SEQUENCE</scope>
    <source>
        <strain evidence="10">JCM 19831</strain>
    </source>
</reference>
<keyword evidence="11" id="KW-1185">Reference proteome</keyword>
<evidence type="ECO:0000256" key="6">
    <source>
        <dbReference type="ARBA" id="ARBA00023136"/>
    </source>
</evidence>
<dbReference type="PROSITE" id="PS50928">
    <property type="entry name" value="ABC_TM1"/>
    <property type="match status" value="1"/>
</dbReference>
<feature type="transmembrane region" description="Helical" evidence="7">
    <location>
        <begin position="307"/>
        <end position="327"/>
    </location>
</feature>
<feature type="transmembrane region" description="Helical" evidence="7">
    <location>
        <begin position="114"/>
        <end position="137"/>
    </location>
</feature>
<proteinExistence type="inferred from homology"/>
<keyword evidence="3" id="KW-1003">Cell membrane</keyword>
<evidence type="ECO:0000256" key="2">
    <source>
        <dbReference type="ARBA" id="ARBA00022448"/>
    </source>
</evidence>
<dbReference type="InterPro" id="IPR050809">
    <property type="entry name" value="UgpAE/MalFG_permease"/>
</dbReference>
<evidence type="ECO:0000259" key="9">
    <source>
        <dbReference type="PROSITE" id="PS50928"/>
    </source>
</evidence>
<evidence type="ECO:0000256" key="8">
    <source>
        <dbReference type="SAM" id="MobiDB-lite"/>
    </source>
</evidence>
<comment type="similarity">
    <text evidence="7">Belongs to the binding-protein-dependent transport system permease family.</text>
</comment>
<keyword evidence="4 7" id="KW-0812">Transmembrane</keyword>
<keyword evidence="5 7" id="KW-1133">Transmembrane helix</keyword>
<dbReference type="RefSeq" id="WP_190252645.1">
    <property type="nucleotide sequence ID" value="NZ_BMPI01000027.1"/>
</dbReference>
<reference evidence="10" key="1">
    <citation type="journal article" date="2014" name="Int. J. Syst. Evol. Microbiol.">
        <title>Complete genome sequence of Corynebacterium casei LMG S-19264T (=DSM 44701T), isolated from a smear-ripened cheese.</title>
        <authorList>
            <consortium name="US DOE Joint Genome Institute (JGI-PGF)"/>
            <person name="Walter F."/>
            <person name="Albersmeier A."/>
            <person name="Kalinowski J."/>
            <person name="Ruckert C."/>
        </authorList>
    </citation>
    <scope>NUCLEOTIDE SEQUENCE</scope>
    <source>
        <strain evidence="10">JCM 19831</strain>
    </source>
</reference>
<gene>
    <name evidence="10" type="ORF">GCM10007977_052960</name>
</gene>
<comment type="caution">
    <text evidence="10">The sequence shown here is derived from an EMBL/GenBank/DDBJ whole genome shotgun (WGS) entry which is preliminary data.</text>
</comment>
<feature type="transmembrane region" description="Helical" evidence="7">
    <location>
        <begin position="200"/>
        <end position="222"/>
    </location>
</feature>